<sequence length="96" mass="10982">MLVKNVEKKIWDVQGFDVVFKTPEGVNVRGDKRDMPGYQGKRASKNDMTVSEWKEKHFKKMYPGYDCDVLLGDEEPAHGLTKLGTVRDSYQDGDDL</sequence>
<organism evidence="1 2">
    <name type="scientific">Citrobacter amalonaticus</name>
    <dbReference type="NCBI Taxonomy" id="35703"/>
    <lineage>
        <taxon>Bacteria</taxon>
        <taxon>Pseudomonadati</taxon>
        <taxon>Pseudomonadota</taxon>
        <taxon>Gammaproteobacteria</taxon>
        <taxon>Enterobacterales</taxon>
        <taxon>Enterobacteriaceae</taxon>
        <taxon>Citrobacter</taxon>
    </lineage>
</organism>
<keyword evidence="2" id="KW-1185">Reference proteome</keyword>
<name>A0ABY0HUM7_CITAM</name>
<dbReference type="RefSeq" id="WP_044266513.1">
    <property type="nucleotide sequence ID" value="NZ_CP080958.1"/>
</dbReference>
<evidence type="ECO:0000313" key="1">
    <source>
        <dbReference type="EMBL" id="RYT43695.1"/>
    </source>
</evidence>
<reference evidence="1 2" key="1">
    <citation type="journal article" date="2019" name="Science, e1252229">
        <title>Invertible promoters mediate bacterial phase variation, antibiotic resistance, and host adaptation in the gut.</title>
        <authorList>
            <person name="Jiang X."/>
            <person name="Hall A.B."/>
            <person name="Arthur T.D."/>
            <person name="Plichta D.R."/>
            <person name="Covington C.T."/>
            <person name="Poyet M."/>
            <person name="Crothers J."/>
            <person name="Moses P.L."/>
            <person name="Tolonen A.C."/>
            <person name="Vlamakis H."/>
            <person name="Alm E.J."/>
            <person name="Xavier R.J."/>
        </authorList>
    </citation>
    <scope>NUCLEOTIDE SEQUENCE [LARGE SCALE GENOMIC DNA]</scope>
    <source>
        <strain evidence="2">ca_0067</strain>
    </source>
</reference>
<protein>
    <submittedName>
        <fullName evidence="1">Uncharacterized protein</fullName>
    </submittedName>
</protein>
<accession>A0ABY0HUM7</accession>
<evidence type="ECO:0000313" key="2">
    <source>
        <dbReference type="Proteomes" id="UP000292985"/>
    </source>
</evidence>
<proteinExistence type="predicted"/>
<gene>
    <name evidence="1" type="ORF">EAJ18_11485</name>
</gene>
<dbReference type="EMBL" id="RCYA01000004">
    <property type="protein sequence ID" value="RYT43695.1"/>
    <property type="molecule type" value="Genomic_DNA"/>
</dbReference>
<dbReference type="Proteomes" id="UP000292985">
    <property type="component" value="Unassembled WGS sequence"/>
</dbReference>
<comment type="caution">
    <text evidence="1">The sequence shown here is derived from an EMBL/GenBank/DDBJ whole genome shotgun (WGS) entry which is preliminary data.</text>
</comment>